<protein>
    <submittedName>
        <fullName evidence="2">Filamentous hemagglutinin N-terminal domain-containing protein</fullName>
    </submittedName>
</protein>
<dbReference type="InterPro" id="IPR008638">
    <property type="entry name" value="FhaB/CdiA-like_TPS"/>
</dbReference>
<accession>A0ABY8NYZ6</accession>
<evidence type="ECO:0000313" key="3">
    <source>
        <dbReference type="Proteomes" id="UP001231859"/>
    </source>
</evidence>
<sequence>MKKTLMFIIMTIMVFNIYADDFYLVKEKLPIEDNKLKNKNKYRDGGTYIIIDKNNIKNSTASITKYKHYSKLNNLLSDCADKSKPVININPIDNKGVSHIFFNKMDVGKKGIYFNNNIEHSAKLIIAEIAGNEKTRLFGELAILGSKAAIIIANPQGINCMSCSFSGTDRVTLLVGKTNIEQYEKIGDIKLIQSINKSMRFSGNINFKNIKDVEVLAYNNIINANTQIKANRITYRTGSMPFFIEYDHINNKNTHNNLAYFKPWLVDDFGYSKFKVTKGSQLTANEINIYVTGGSFRNEGEIDINSLFYFNVYKIRDISEVINRVTKDYQFNNKVVSQDEILKQARKNYGVVNRGNIKTDNFINGNFFTNEMINVGSGTIKIKQ</sequence>
<proteinExistence type="predicted"/>
<dbReference type="Gene3D" id="2.160.20.10">
    <property type="entry name" value="Single-stranded right-handed beta-helix, Pectin lyase-like"/>
    <property type="match status" value="1"/>
</dbReference>
<dbReference type="Proteomes" id="UP001231859">
    <property type="component" value="Chromosome"/>
</dbReference>
<keyword evidence="3" id="KW-1185">Reference proteome</keyword>
<dbReference type="Pfam" id="PF05860">
    <property type="entry name" value="TPS"/>
    <property type="match status" value="1"/>
</dbReference>
<evidence type="ECO:0000259" key="1">
    <source>
        <dbReference type="SMART" id="SM00912"/>
    </source>
</evidence>
<dbReference type="InterPro" id="IPR011050">
    <property type="entry name" value="Pectin_lyase_fold/virulence"/>
</dbReference>
<dbReference type="RefSeq" id="WP_280937185.1">
    <property type="nucleotide sequence ID" value="NZ_CP123759.1"/>
</dbReference>
<dbReference type="NCBIfam" id="TIGR01901">
    <property type="entry name" value="adhes_NPXG"/>
    <property type="match status" value="1"/>
</dbReference>
<dbReference type="EMBL" id="CP123759">
    <property type="protein sequence ID" value="WGO82465.1"/>
    <property type="molecule type" value="Genomic_DNA"/>
</dbReference>
<dbReference type="SUPFAM" id="SSF51126">
    <property type="entry name" value="Pectin lyase-like"/>
    <property type="match status" value="1"/>
</dbReference>
<feature type="domain" description="Filamentous haemagglutinin FhaB/tRNA nuclease CdiA-like TPS" evidence="1">
    <location>
        <begin position="81"/>
        <end position="183"/>
    </location>
</feature>
<dbReference type="InterPro" id="IPR012334">
    <property type="entry name" value="Pectin_lyas_fold"/>
</dbReference>
<organism evidence="2 3">
    <name type="scientific">Arsenophonus apicola</name>
    <dbReference type="NCBI Taxonomy" id="2879119"/>
    <lineage>
        <taxon>Bacteria</taxon>
        <taxon>Pseudomonadati</taxon>
        <taxon>Pseudomonadota</taxon>
        <taxon>Gammaproteobacteria</taxon>
        <taxon>Enterobacterales</taxon>
        <taxon>Morganellaceae</taxon>
        <taxon>Arsenophonus</taxon>
    </lineage>
</organism>
<evidence type="ECO:0000313" key="2">
    <source>
        <dbReference type="EMBL" id="WGO82465.1"/>
    </source>
</evidence>
<gene>
    <name evidence="2" type="ORF">QG404_08680</name>
</gene>
<dbReference type="SMART" id="SM00912">
    <property type="entry name" value="Haemagg_act"/>
    <property type="match status" value="1"/>
</dbReference>
<reference evidence="2 3" key="1">
    <citation type="submission" date="2023-04" db="EMBL/GenBank/DDBJ databases">
        <title>Genome dynamics across the evolutionary transition to endosymbiosis.</title>
        <authorList>
            <person name="Siozios S."/>
            <person name="Nadal-Jimenez P."/>
            <person name="Azagi T."/>
            <person name="Sprong H."/>
            <person name="Frost C.L."/>
            <person name="Parratt S.R."/>
            <person name="Taylor G."/>
            <person name="Brettell L."/>
            <person name="Lew K.C."/>
            <person name="Croft L."/>
            <person name="King K.C."/>
            <person name="Brockhurst M.A."/>
            <person name="Hypsa V."/>
            <person name="Novakova E."/>
            <person name="Darby A.C."/>
            <person name="Hurst G.D.D."/>
        </authorList>
    </citation>
    <scope>NUCLEOTIDE SEQUENCE [LARGE SCALE GENOMIC DNA]</scope>
    <source>
        <strain evidence="3">aApi_AU</strain>
    </source>
</reference>
<name>A0ABY8NYZ6_9GAMM</name>